<feature type="transmembrane region" description="Helical" evidence="5">
    <location>
        <begin position="215"/>
        <end position="240"/>
    </location>
</feature>
<dbReference type="PRINTS" id="PR01463">
    <property type="entry name" value="EAGCHANLFMLY"/>
</dbReference>
<evidence type="ECO:0000256" key="2">
    <source>
        <dbReference type="ARBA" id="ARBA00022692"/>
    </source>
</evidence>
<protein>
    <recommendedName>
        <fullName evidence="6">Ion transport domain-containing protein</fullName>
    </recommendedName>
</protein>
<evidence type="ECO:0000256" key="4">
    <source>
        <dbReference type="ARBA" id="ARBA00023136"/>
    </source>
</evidence>
<dbReference type="InterPro" id="IPR050818">
    <property type="entry name" value="KCNH_animal-type"/>
</dbReference>
<comment type="subcellular location">
    <subcellularLocation>
        <location evidence="1">Membrane</location>
        <topology evidence="1">Multi-pass membrane protein</topology>
    </subcellularLocation>
</comment>
<feature type="transmembrane region" description="Helical" evidence="5">
    <location>
        <begin position="66"/>
        <end position="87"/>
    </location>
</feature>
<dbReference type="Proteomes" id="UP001530315">
    <property type="component" value="Unassembled WGS sequence"/>
</dbReference>
<dbReference type="AlphaFoldDB" id="A0ABD3QU53"/>
<keyword evidence="2 5" id="KW-0812">Transmembrane</keyword>
<dbReference type="InterPro" id="IPR005821">
    <property type="entry name" value="Ion_trans_dom"/>
</dbReference>
<evidence type="ECO:0000313" key="8">
    <source>
        <dbReference type="Proteomes" id="UP001530315"/>
    </source>
</evidence>
<evidence type="ECO:0000259" key="6">
    <source>
        <dbReference type="Pfam" id="PF00520"/>
    </source>
</evidence>
<reference evidence="7 8" key="1">
    <citation type="submission" date="2024-10" db="EMBL/GenBank/DDBJ databases">
        <title>Updated reference genomes for cyclostephanoid diatoms.</title>
        <authorList>
            <person name="Roberts W.R."/>
            <person name="Alverson A.J."/>
        </authorList>
    </citation>
    <scope>NUCLEOTIDE SEQUENCE [LARGE SCALE GENOMIC DNA]</scope>
    <source>
        <strain evidence="7 8">AJA276-08</strain>
    </source>
</reference>
<keyword evidence="3 5" id="KW-1133">Transmembrane helix</keyword>
<dbReference type="InterPro" id="IPR018490">
    <property type="entry name" value="cNMP-bd_dom_sf"/>
</dbReference>
<keyword evidence="4 5" id="KW-0472">Membrane</keyword>
<feature type="transmembrane region" description="Helical" evidence="5">
    <location>
        <begin position="37"/>
        <end position="54"/>
    </location>
</feature>
<dbReference type="GO" id="GO:0016020">
    <property type="term" value="C:membrane"/>
    <property type="evidence" value="ECO:0007669"/>
    <property type="project" value="UniProtKB-SubCell"/>
</dbReference>
<keyword evidence="8" id="KW-1185">Reference proteome</keyword>
<dbReference type="PANTHER" id="PTHR10217">
    <property type="entry name" value="VOLTAGE AND LIGAND GATED POTASSIUM CHANNEL"/>
    <property type="match status" value="1"/>
</dbReference>
<feature type="transmembrane region" description="Helical" evidence="5">
    <location>
        <begin position="93"/>
        <end position="116"/>
    </location>
</feature>
<gene>
    <name evidence="7" type="ORF">ACHAW5_004601</name>
</gene>
<feature type="transmembrane region" description="Helical" evidence="5">
    <location>
        <begin position="307"/>
        <end position="327"/>
    </location>
</feature>
<name>A0ABD3QU53_9STRA</name>
<evidence type="ECO:0000256" key="3">
    <source>
        <dbReference type="ARBA" id="ARBA00022989"/>
    </source>
</evidence>
<feature type="transmembrane region" description="Helical" evidence="5">
    <location>
        <begin position="137"/>
        <end position="157"/>
    </location>
</feature>
<proteinExistence type="predicted"/>
<feature type="transmembrane region" description="Helical" evidence="5">
    <location>
        <begin position="283"/>
        <end position="300"/>
    </location>
</feature>
<dbReference type="EMBL" id="JALLAZ020000106">
    <property type="protein sequence ID" value="KAL3803750.1"/>
    <property type="molecule type" value="Genomic_DNA"/>
</dbReference>
<evidence type="ECO:0000313" key="7">
    <source>
        <dbReference type="EMBL" id="KAL3803750.1"/>
    </source>
</evidence>
<feature type="transmembrane region" description="Helical" evidence="5">
    <location>
        <begin position="177"/>
        <end position="194"/>
    </location>
</feature>
<evidence type="ECO:0000256" key="5">
    <source>
        <dbReference type="SAM" id="Phobius"/>
    </source>
</evidence>
<dbReference type="Gene3D" id="1.10.287.70">
    <property type="match status" value="1"/>
</dbReference>
<comment type="caution">
    <text evidence="7">The sequence shown here is derived from an EMBL/GenBank/DDBJ whole genome shotgun (WGS) entry which is preliminary data.</text>
</comment>
<dbReference type="PANTHER" id="PTHR10217:SF435">
    <property type="entry name" value="POTASSIUM VOLTAGE-GATED CHANNEL PROTEIN EAG"/>
    <property type="match status" value="1"/>
</dbReference>
<dbReference type="SUPFAM" id="SSF51206">
    <property type="entry name" value="cAMP-binding domain-like"/>
    <property type="match status" value="1"/>
</dbReference>
<feature type="domain" description="Ion transport" evidence="6">
    <location>
        <begin position="39"/>
        <end position="333"/>
    </location>
</feature>
<dbReference type="Pfam" id="PF00520">
    <property type="entry name" value="Ion_trans"/>
    <property type="match status" value="1"/>
</dbReference>
<accession>A0ABD3QU53</accession>
<evidence type="ECO:0000256" key="1">
    <source>
        <dbReference type="ARBA" id="ARBA00004141"/>
    </source>
</evidence>
<dbReference type="InterPro" id="IPR003938">
    <property type="entry name" value="K_chnl_volt-dep_EAG/ELK/ERG"/>
</dbReference>
<organism evidence="7 8">
    <name type="scientific">Stephanodiscus triporus</name>
    <dbReference type="NCBI Taxonomy" id="2934178"/>
    <lineage>
        <taxon>Eukaryota</taxon>
        <taxon>Sar</taxon>
        <taxon>Stramenopiles</taxon>
        <taxon>Ochrophyta</taxon>
        <taxon>Bacillariophyta</taxon>
        <taxon>Coscinodiscophyceae</taxon>
        <taxon>Thalassiosirophycidae</taxon>
        <taxon>Stephanodiscales</taxon>
        <taxon>Stephanodiscaceae</taxon>
        <taxon>Stephanodiscus</taxon>
    </lineage>
</organism>
<sequence length="574" mass="66019">MRLDHSDANTSSVASDRVLVDYHIKSLKYVIFPDNRWIQVWDLLLIFAIWYYAFAIPFSFGVSRGYFQAVSLGVWIFNIILNIGFFGKVVLSIAGAFLLNYQLFTLSIVDSFLPFFRPYRDKHGRLVTSLKKIRRHYIRSGLFFINLLASLPGSETFGYMTAQRMLMKGESYEDEMIPLNFISVFKLLRLFRIRRLMDHSYVLSRIWERIDIDHALFVYFLLLITLIAHWIGCIWCWIAYLNVGSFSSESLLGSANWISNWYESNYVEGGLDPLGWENCMSRYFLALFWAIQSITSIGYGNIQPVTLAEYIFANVLMLVCGIFWAYIIGRLVEVVAVKGDVKMGFTSRMNEANQMIRAFVEKDLPESVIGTVHKNSSTRVRRFISDQRENATKSWLDSNNSCSLHDAYPTLRILSPELQRVCALHLAHSLLETIPYLSSKYLCPQEQAGVILQCVTMEFSTGETFLEHPDLGRGCFLFRHGDGCIATLSKSFHQGPVNANEVLVDDALFKEHPMACHFVGFSKVLFLPRSVIIAVLEKHERAWKECARWKYFMATFMLHSLSKSSKTSEKFPFS</sequence>
<dbReference type="SUPFAM" id="SSF81324">
    <property type="entry name" value="Voltage-gated potassium channels"/>
    <property type="match status" value="1"/>
</dbReference>